<dbReference type="Proteomes" id="UP000886501">
    <property type="component" value="Unassembled WGS sequence"/>
</dbReference>
<name>A0ACB6ZBB6_THEGA</name>
<keyword evidence="2" id="KW-1185">Reference proteome</keyword>
<evidence type="ECO:0000313" key="2">
    <source>
        <dbReference type="Proteomes" id="UP000886501"/>
    </source>
</evidence>
<reference evidence="1" key="2">
    <citation type="journal article" date="2020" name="Nat. Commun.">
        <title>Large-scale genome sequencing of mycorrhizal fungi provides insights into the early evolution of symbiotic traits.</title>
        <authorList>
            <person name="Miyauchi S."/>
            <person name="Kiss E."/>
            <person name="Kuo A."/>
            <person name="Drula E."/>
            <person name="Kohler A."/>
            <person name="Sanchez-Garcia M."/>
            <person name="Morin E."/>
            <person name="Andreopoulos B."/>
            <person name="Barry K.W."/>
            <person name="Bonito G."/>
            <person name="Buee M."/>
            <person name="Carver A."/>
            <person name="Chen C."/>
            <person name="Cichocki N."/>
            <person name="Clum A."/>
            <person name="Culley D."/>
            <person name="Crous P.W."/>
            <person name="Fauchery L."/>
            <person name="Girlanda M."/>
            <person name="Hayes R.D."/>
            <person name="Keri Z."/>
            <person name="LaButti K."/>
            <person name="Lipzen A."/>
            <person name="Lombard V."/>
            <person name="Magnuson J."/>
            <person name="Maillard F."/>
            <person name="Murat C."/>
            <person name="Nolan M."/>
            <person name="Ohm R.A."/>
            <person name="Pangilinan J."/>
            <person name="Pereira M.F."/>
            <person name="Perotto S."/>
            <person name="Peter M."/>
            <person name="Pfister S."/>
            <person name="Riley R."/>
            <person name="Sitrit Y."/>
            <person name="Stielow J.B."/>
            <person name="Szollosi G."/>
            <person name="Zifcakova L."/>
            <person name="Stursova M."/>
            <person name="Spatafora J.W."/>
            <person name="Tedersoo L."/>
            <person name="Vaario L.M."/>
            <person name="Yamada A."/>
            <person name="Yan M."/>
            <person name="Wang P."/>
            <person name="Xu J."/>
            <person name="Bruns T."/>
            <person name="Baldrian P."/>
            <person name="Vilgalys R."/>
            <person name="Dunand C."/>
            <person name="Henrissat B."/>
            <person name="Grigoriev I.V."/>
            <person name="Hibbett D."/>
            <person name="Nagy L.G."/>
            <person name="Martin F.M."/>
        </authorList>
    </citation>
    <scope>NUCLEOTIDE SEQUENCE</scope>
    <source>
        <strain evidence="1">P2</strain>
    </source>
</reference>
<gene>
    <name evidence="1" type="ORF">BDM02DRAFT_2982782</name>
</gene>
<dbReference type="EMBL" id="MU118052">
    <property type="protein sequence ID" value="KAF9646653.1"/>
    <property type="molecule type" value="Genomic_DNA"/>
</dbReference>
<accession>A0ACB6ZBB6</accession>
<evidence type="ECO:0000313" key="1">
    <source>
        <dbReference type="EMBL" id="KAF9646653.1"/>
    </source>
</evidence>
<sequence length="412" mass="45303">MEFREIHATWLQRKNKEGQTNATAIQVPMGETETPVAFVPQDLPTTHIGVDVPSSALQDIEHLSELQGIDSPSDAFIDVQASTVSSPTFTVSTISDFTPTELGEDIAEEQIPTRHETFYLEDGNVEIVCGRTIFRIHSPIVSFSSSRLRDMLSRSTLLDAPMPEGCHRIVSKDSAEDFAVLLKMIYTPGFPAWGKVLVFTVFASLLRMAAKYGFSDVREQLVDSLKGAYPTKWEAYQAANVLGEDVFGSPKPHPNTVLNLFLEQNVKFAIPFATYRAALGGFSSLISNEPGTVLPRLTLAFTIYGMETIRRVMIQASHSIVYNGNLKVCPQRACALSVGISPMERRMEVLKKICSVMVYKSKDDILSPLPLGGLVCVNCAKLLEDAYSICRERFVWSALPSLLGAGGGRESV</sequence>
<protein>
    <submittedName>
        <fullName evidence="1">Uncharacterized protein</fullName>
    </submittedName>
</protein>
<reference evidence="1" key="1">
    <citation type="submission" date="2019-10" db="EMBL/GenBank/DDBJ databases">
        <authorList>
            <consortium name="DOE Joint Genome Institute"/>
            <person name="Kuo A."/>
            <person name="Miyauchi S."/>
            <person name="Kiss E."/>
            <person name="Drula E."/>
            <person name="Kohler A."/>
            <person name="Sanchez-Garcia M."/>
            <person name="Andreopoulos B."/>
            <person name="Barry K.W."/>
            <person name="Bonito G."/>
            <person name="Buee M."/>
            <person name="Carver A."/>
            <person name="Chen C."/>
            <person name="Cichocki N."/>
            <person name="Clum A."/>
            <person name="Culley D."/>
            <person name="Crous P.W."/>
            <person name="Fauchery L."/>
            <person name="Girlanda M."/>
            <person name="Hayes R."/>
            <person name="Keri Z."/>
            <person name="Labutti K."/>
            <person name="Lipzen A."/>
            <person name="Lombard V."/>
            <person name="Magnuson J."/>
            <person name="Maillard F."/>
            <person name="Morin E."/>
            <person name="Murat C."/>
            <person name="Nolan M."/>
            <person name="Ohm R."/>
            <person name="Pangilinan J."/>
            <person name="Pereira M."/>
            <person name="Perotto S."/>
            <person name="Peter M."/>
            <person name="Riley R."/>
            <person name="Sitrit Y."/>
            <person name="Stielow B."/>
            <person name="Szollosi G."/>
            <person name="Zifcakova L."/>
            <person name="Stursova M."/>
            <person name="Spatafora J.W."/>
            <person name="Tedersoo L."/>
            <person name="Vaario L.-M."/>
            <person name="Yamada A."/>
            <person name="Yan M."/>
            <person name="Wang P."/>
            <person name="Xu J."/>
            <person name="Bruns T."/>
            <person name="Baldrian P."/>
            <person name="Vilgalys R."/>
            <person name="Henrissat B."/>
            <person name="Grigoriev I.V."/>
            <person name="Hibbett D."/>
            <person name="Nagy L.G."/>
            <person name="Martin F.M."/>
        </authorList>
    </citation>
    <scope>NUCLEOTIDE SEQUENCE</scope>
    <source>
        <strain evidence="1">P2</strain>
    </source>
</reference>
<proteinExistence type="predicted"/>
<comment type="caution">
    <text evidence="1">The sequence shown here is derived from an EMBL/GenBank/DDBJ whole genome shotgun (WGS) entry which is preliminary data.</text>
</comment>
<organism evidence="1 2">
    <name type="scientific">Thelephora ganbajun</name>
    <name type="common">Ganba fungus</name>
    <dbReference type="NCBI Taxonomy" id="370292"/>
    <lineage>
        <taxon>Eukaryota</taxon>
        <taxon>Fungi</taxon>
        <taxon>Dikarya</taxon>
        <taxon>Basidiomycota</taxon>
        <taxon>Agaricomycotina</taxon>
        <taxon>Agaricomycetes</taxon>
        <taxon>Thelephorales</taxon>
        <taxon>Thelephoraceae</taxon>
        <taxon>Thelephora</taxon>
    </lineage>
</organism>